<accession>A0AAU9NS60</accession>
<dbReference type="Proteomes" id="UP001157418">
    <property type="component" value="Unassembled WGS sequence"/>
</dbReference>
<evidence type="ECO:0000313" key="1">
    <source>
        <dbReference type="EMBL" id="CAH1440529.1"/>
    </source>
</evidence>
<proteinExistence type="predicted"/>
<dbReference type="EMBL" id="CAKMRJ010005412">
    <property type="protein sequence ID" value="CAH1440529.1"/>
    <property type="molecule type" value="Genomic_DNA"/>
</dbReference>
<sequence>MLVDHISSARVAVKSYTILGTGNSSVQLIMNGHLLICFPFIEGSKGNVGDETLIMMLKQMGWDWMDLLYSMSIQTFRSLSSFGGAREGFVWCVFFNLLTPALHDWG</sequence>
<evidence type="ECO:0000313" key="2">
    <source>
        <dbReference type="Proteomes" id="UP001157418"/>
    </source>
</evidence>
<reference evidence="1 2" key="1">
    <citation type="submission" date="2022-01" db="EMBL/GenBank/DDBJ databases">
        <authorList>
            <person name="Xiong W."/>
            <person name="Schranz E."/>
        </authorList>
    </citation>
    <scope>NUCLEOTIDE SEQUENCE [LARGE SCALE GENOMIC DNA]</scope>
</reference>
<gene>
    <name evidence="1" type="ORF">LVIROSA_LOCUS26657</name>
</gene>
<name>A0AAU9NS60_9ASTR</name>
<keyword evidence="2" id="KW-1185">Reference proteome</keyword>
<organism evidence="1 2">
    <name type="scientific">Lactuca virosa</name>
    <dbReference type="NCBI Taxonomy" id="75947"/>
    <lineage>
        <taxon>Eukaryota</taxon>
        <taxon>Viridiplantae</taxon>
        <taxon>Streptophyta</taxon>
        <taxon>Embryophyta</taxon>
        <taxon>Tracheophyta</taxon>
        <taxon>Spermatophyta</taxon>
        <taxon>Magnoliopsida</taxon>
        <taxon>eudicotyledons</taxon>
        <taxon>Gunneridae</taxon>
        <taxon>Pentapetalae</taxon>
        <taxon>asterids</taxon>
        <taxon>campanulids</taxon>
        <taxon>Asterales</taxon>
        <taxon>Asteraceae</taxon>
        <taxon>Cichorioideae</taxon>
        <taxon>Cichorieae</taxon>
        <taxon>Lactucinae</taxon>
        <taxon>Lactuca</taxon>
    </lineage>
</organism>
<protein>
    <submittedName>
        <fullName evidence="1">Uncharacterized protein</fullName>
    </submittedName>
</protein>
<comment type="caution">
    <text evidence="1">The sequence shown here is derived from an EMBL/GenBank/DDBJ whole genome shotgun (WGS) entry which is preliminary data.</text>
</comment>
<dbReference type="AlphaFoldDB" id="A0AAU9NS60"/>